<accession>A0A7W5EWR0</accession>
<dbReference type="AlphaFoldDB" id="A0A7W5EWR0"/>
<name>A0A7W5EWR0_9GAMM</name>
<keyword evidence="2" id="KW-1185">Reference proteome</keyword>
<dbReference type="GO" id="GO:0005198">
    <property type="term" value="F:structural molecule activity"/>
    <property type="evidence" value="ECO:0007669"/>
    <property type="project" value="InterPro"/>
</dbReference>
<dbReference type="InterPro" id="IPR010667">
    <property type="entry name" value="Phage_T4_Gp19"/>
</dbReference>
<protein>
    <submittedName>
        <fullName evidence="1">Phage tail-like protein</fullName>
    </submittedName>
</protein>
<reference evidence="1 2" key="1">
    <citation type="submission" date="2020-08" db="EMBL/GenBank/DDBJ databases">
        <title>Genomic Encyclopedia of Type Strains, Phase III (KMG-III): the genomes of soil and plant-associated and newly described type strains.</title>
        <authorList>
            <person name="Whitman W."/>
        </authorList>
    </citation>
    <scope>NUCLEOTIDE SEQUENCE [LARGE SCALE GENOMIC DNA]</scope>
    <source>
        <strain evidence="1 2">CECT 7744</strain>
    </source>
</reference>
<sequence>MPITPVTVRPTPLTNAYFELFLEGQSVAAVTAIGAIKSNVAANPSKDGTQLYSVYSPGAVTYEACEIKQAQVLDVALLNWFELVHSPVSAGAISVDGMKKNVMIHVKDSQMRPRIQHELFACLPTSIAWDALDSNAEANTFLTFSLQYEYSLTKYLEP</sequence>
<dbReference type="EMBL" id="JACHXR010000010">
    <property type="protein sequence ID" value="MBB3232245.1"/>
    <property type="molecule type" value="Genomic_DNA"/>
</dbReference>
<dbReference type="RefSeq" id="WP_183384692.1">
    <property type="nucleotide sequence ID" value="NZ_JACHXR010000010.1"/>
</dbReference>
<evidence type="ECO:0000313" key="1">
    <source>
        <dbReference type="EMBL" id="MBB3232245.1"/>
    </source>
</evidence>
<dbReference type="Proteomes" id="UP000518892">
    <property type="component" value="Unassembled WGS sequence"/>
</dbReference>
<organism evidence="1 2">
    <name type="scientific">Halomonas stenophila</name>
    <dbReference type="NCBI Taxonomy" id="795312"/>
    <lineage>
        <taxon>Bacteria</taxon>
        <taxon>Pseudomonadati</taxon>
        <taxon>Pseudomonadota</taxon>
        <taxon>Gammaproteobacteria</taxon>
        <taxon>Oceanospirillales</taxon>
        <taxon>Halomonadaceae</taxon>
        <taxon>Halomonas</taxon>
    </lineage>
</organism>
<comment type="caution">
    <text evidence="1">The sequence shown here is derived from an EMBL/GenBank/DDBJ whole genome shotgun (WGS) entry which is preliminary data.</text>
</comment>
<proteinExistence type="predicted"/>
<evidence type="ECO:0000313" key="2">
    <source>
        <dbReference type="Proteomes" id="UP000518892"/>
    </source>
</evidence>
<dbReference type="Pfam" id="PF06841">
    <property type="entry name" value="Phage_T4_gp19"/>
    <property type="match status" value="1"/>
</dbReference>
<gene>
    <name evidence="1" type="ORF">FHR97_003113</name>
</gene>